<organism evidence="1 2">
    <name type="scientific">Thiorhodovibrio winogradskyi</name>
    <dbReference type="NCBI Taxonomy" id="77007"/>
    <lineage>
        <taxon>Bacteria</taxon>
        <taxon>Pseudomonadati</taxon>
        <taxon>Pseudomonadota</taxon>
        <taxon>Gammaproteobacteria</taxon>
        <taxon>Chromatiales</taxon>
        <taxon>Chromatiaceae</taxon>
        <taxon>Thiorhodovibrio</taxon>
    </lineage>
</organism>
<reference evidence="1 2" key="1">
    <citation type="journal article" date="2023" name="Microorganisms">
        <title>Thiorhodovibrio frisius and Trv. litoralis spp. nov., Two Novel Members from a Clade of Fastidious Purple Sulfur Bacteria That Exhibit Unique Red-Shifted Light-Harvesting Capabilities.</title>
        <authorList>
            <person name="Methner A."/>
            <person name="Kuzyk S.B."/>
            <person name="Petersen J."/>
            <person name="Bauer S."/>
            <person name="Brinkmann H."/>
            <person name="Sichau K."/>
            <person name="Wanner G."/>
            <person name="Wolf J."/>
            <person name="Neumann-Schaal M."/>
            <person name="Henke P."/>
            <person name="Tank M."/>
            <person name="Sproer C."/>
            <person name="Bunk B."/>
            <person name="Overmann J."/>
        </authorList>
    </citation>
    <scope>NUCLEOTIDE SEQUENCE [LARGE SCALE GENOMIC DNA]</scope>
    <source>
        <strain evidence="1 2">DSM 6702</strain>
    </source>
</reference>
<protein>
    <recommendedName>
        <fullName evidence="3">Transposase</fullName>
    </recommendedName>
</protein>
<gene>
    <name evidence="1" type="ORF">Thiowin_00236</name>
</gene>
<dbReference type="Proteomes" id="UP001432180">
    <property type="component" value="Chromosome"/>
</dbReference>
<keyword evidence="2" id="KW-1185">Reference proteome</keyword>
<evidence type="ECO:0000313" key="2">
    <source>
        <dbReference type="Proteomes" id="UP001432180"/>
    </source>
</evidence>
<accession>A0ABZ0S435</accession>
<evidence type="ECO:0000313" key="1">
    <source>
        <dbReference type="EMBL" id="WPL15345.1"/>
    </source>
</evidence>
<name>A0ABZ0S435_9GAMM</name>
<proteinExistence type="predicted"/>
<dbReference type="EMBL" id="CP121472">
    <property type="protein sequence ID" value="WPL15345.1"/>
    <property type="molecule type" value="Genomic_DNA"/>
</dbReference>
<evidence type="ECO:0008006" key="3">
    <source>
        <dbReference type="Google" id="ProtNLM"/>
    </source>
</evidence>
<sequence length="34" mass="3919">MTTQTEKTPKTTLYLALELSNKTWKLGFSNIVPY</sequence>